<protein>
    <submittedName>
        <fullName evidence="1">Uncharacterized protein</fullName>
    </submittedName>
</protein>
<proteinExistence type="predicted"/>
<name>A0ACC2YZ77_9PEZI</name>
<evidence type="ECO:0000313" key="2">
    <source>
        <dbReference type="Proteomes" id="UP001172680"/>
    </source>
</evidence>
<dbReference type="EMBL" id="JAPDRP010000017">
    <property type="protein sequence ID" value="KAJ9640493.1"/>
    <property type="molecule type" value="Genomic_DNA"/>
</dbReference>
<accession>A0ACC2YZ77</accession>
<keyword evidence="2" id="KW-1185">Reference proteome</keyword>
<sequence length="1731" mass="192880">MAGEREDRKKPCHTFARTGNCPYGAKCKYSHRSQGQPPSQQSRNGDGRRIDEESKKPTAATGKTNTSGNRTTASSAENEFNQWRYLVPKIHTSAAPLARQLGKFFQDASRLVGKESSVMQEVIEKLASDGGLHRIREISDQITESIAPPQEKVIFETQLVPLFRTLSQENVVVSAVLEHSLGIIHNFLYGPSGHRAIAIFRLAANTLATDFKSLSNDNATAAAIQLEGTVAVLSRLVDLNGAALLNTELQEVVRAFDTIFEDLDDDLSARLTVARRYLSRAQRRLGLASTIPEATSVSKPAVAPATFIIHQDLPGSLSRDGPRHDNDSENICNIQIMPTTQEILSSRQEYRPVNDPAQWHLQGPEGVFDRQFRLLREDTVGQLRDAIRIELDRLQNPGQDAAAGRGRQQGARTYTYPGVMIDGIKVDRWRGFEFELRFAQPGRLRKMTVKQREEWWESSKRLQADALFCLLNLDGTAVFCSVSDTRPKDPKRGQQPPNPPKSAEERTLFSDAEFAFATLRLVSTEGKDVESILARVGSTSKPWQDSLVEFPGVLLPSFQPTLLALQRLSTSGDLPFRDLIAPIDPNTAEVAEVGPPAYATSPGFHFRLRSIMGGQNLQLPVRGEFDIKKLQDGSTLDDAQAVALVESLSRSLALIQGPPGTGKSYTGVALVKVLLDNKAKANLGPIICVCYTNHALDQLLEHLVHGGVSQIVRIGSRSKSEILQPLNLRVVAKRIEPTELERRQMGGLHHKLKGDLEQMEQLLMAHNKADSWVSLKVYLEDYYPTHCAALFGVDEEGWETVHHKSETIIADWLNDHREPQPAREDRPISALQSVDLNSMTCNERAKLHRYWVRMNRAQAQRKFQAVLTSFEEAKKQYDQVKQEADLRCLQKANVIGITTTGLARNLDLLRRVHAKALLCEEAGEVLEAHILTALLPSVEHAILIGDHLQLRPQVQNYELSSENPGRRQYSLDVSLFERLVQPDDASSVRIPFSVLETQRRMHPSIAQLVRDTLYPNLLGSPSVAQYPPVAGMRRRLFWFDHSEPEANADQQQAVTTSHSNKYEVEMTASLVSHLVRQGVYQANDIAVLTPYLGQLQKLRKRLSSSYELVLNDRDLDELHKAGLESPAEGDESKISGVTKPELHDAAVSKTTLLKALKVATIDNFQGEEAKVVVISLVRSNNKNKCGFLRTSNRINVALSRAQHGMYIIGNSRTSDYVQMWSDVLTILKNAGNFGTELELQCPRHPDTSICVKSAEDFQQMSPEGGCNQKCVHRLGCPSVCGEQCPEPEFCQICGSNDVKDTEVDFIMGEAYREIDLEDNPCIFPQCGHFLTIESMDGLMDMKKHYEFSPEGVIVSAKQSSEPFSMDESKTCATCRASLRNLSRYGRIVRRALLDESTKKFILWANGRYVRLAETLQELQHQLSESMETFKGLKTTSAADAVHTKGNRAQQLLKIRQLDTASRYKAISTLRGDIAGFLSKVKKEEQPFQKVWEIVQHARRRRGTTKDFNFDRSVLQTRGFVLASALMLRCDLAIMSDFVAVWQSKRTSASPIAGSFQLDSSQSRQDCLALINLAATQPMVQVEGHVFFAQYAILECSTTTTELAVLLKEEAEANLKTARTLCAQNPGQTRGMLEEIESVEEMLRKSTFTSVVTSEERRAVLAAMATELQGTGKWYTCENGHPFTVGECGMPMEMARCPQCNAQVGGRNHVAVEGVRRAEDLEAELAAMRLGD</sequence>
<dbReference type="Proteomes" id="UP001172680">
    <property type="component" value="Unassembled WGS sequence"/>
</dbReference>
<evidence type="ECO:0000313" key="1">
    <source>
        <dbReference type="EMBL" id="KAJ9640493.1"/>
    </source>
</evidence>
<organism evidence="1 2">
    <name type="scientific">Coniosporium tulheliwenetii</name>
    <dbReference type="NCBI Taxonomy" id="3383036"/>
    <lineage>
        <taxon>Eukaryota</taxon>
        <taxon>Fungi</taxon>
        <taxon>Dikarya</taxon>
        <taxon>Ascomycota</taxon>
        <taxon>Pezizomycotina</taxon>
        <taxon>Dothideomycetes</taxon>
        <taxon>Dothideomycetes incertae sedis</taxon>
        <taxon>Coniosporium</taxon>
    </lineage>
</organism>
<gene>
    <name evidence="1" type="ORF">H2199_006032</name>
</gene>
<comment type="caution">
    <text evidence="1">The sequence shown here is derived from an EMBL/GenBank/DDBJ whole genome shotgun (WGS) entry which is preliminary data.</text>
</comment>
<reference evidence="1" key="1">
    <citation type="submission" date="2022-10" db="EMBL/GenBank/DDBJ databases">
        <title>Culturing micro-colonial fungi from biological soil crusts in the Mojave desert and describing Neophaeococcomyces mojavensis, and introducing the new genera and species Taxawa tesnikishii.</title>
        <authorList>
            <person name="Kurbessoian T."/>
            <person name="Stajich J.E."/>
        </authorList>
    </citation>
    <scope>NUCLEOTIDE SEQUENCE</scope>
    <source>
        <strain evidence="1">JES_115</strain>
    </source>
</reference>